<gene>
    <name evidence="2" type="ORF">CIT31_09320</name>
</gene>
<dbReference type="RefSeq" id="WP_095518343.1">
    <property type="nucleotide sequence ID" value="NZ_NPKH01000016.1"/>
</dbReference>
<reference evidence="2 3" key="1">
    <citation type="submission" date="2017-08" db="EMBL/GenBank/DDBJ databases">
        <title>Mesorhizobium wenxinae sp. nov., a novel rhizobial species isolated from root nodules of chickpea (Cicer arietinum L.).</title>
        <authorList>
            <person name="Zhang J."/>
        </authorList>
    </citation>
    <scope>NUCLEOTIDE SEQUENCE [LARGE SCALE GENOMIC DNA]</scope>
    <source>
        <strain evidence="3">WYCCWR 10019</strain>
    </source>
</reference>
<evidence type="ECO:0000313" key="3">
    <source>
        <dbReference type="Proteomes" id="UP000215931"/>
    </source>
</evidence>
<dbReference type="EMBL" id="NPKH01000016">
    <property type="protein sequence ID" value="PAP95969.1"/>
    <property type="molecule type" value="Genomic_DNA"/>
</dbReference>
<dbReference type="OrthoDB" id="7297944at2"/>
<protein>
    <recommendedName>
        <fullName evidence="1">Spore protein YkvP/CgeB glycosyl transferase-like domain-containing protein</fullName>
    </recommendedName>
</protein>
<dbReference type="Proteomes" id="UP000215931">
    <property type="component" value="Unassembled WGS sequence"/>
</dbReference>
<name>A0A271KLU5_9HYPH</name>
<dbReference type="Pfam" id="PF13524">
    <property type="entry name" value="Glyco_trans_1_2"/>
    <property type="match status" value="1"/>
</dbReference>
<dbReference type="Gene3D" id="3.40.50.2000">
    <property type="entry name" value="Glycogen Phosphorylase B"/>
    <property type="match status" value="1"/>
</dbReference>
<proteinExistence type="predicted"/>
<feature type="domain" description="Spore protein YkvP/CgeB glycosyl transferase-like" evidence="1">
    <location>
        <begin position="194"/>
        <end position="355"/>
    </location>
</feature>
<dbReference type="AlphaFoldDB" id="A0A271KLU5"/>
<accession>A0A271KLU5</accession>
<comment type="caution">
    <text evidence="2">The sequence shown here is derived from an EMBL/GenBank/DDBJ whole genome shotgun (WGS) entry which is preliminary data.</text>
</comment>
<sequence>MRIFQNSGISPSYRARLAGLVAGVRGFEPQKEVFLNDRYGAAHILLPMHAGSPEAFFTNGDDESLQRAWALENGLGEDASLADILLAQIEHHKTDIFYNLDPFRYDASFLRRLPGHVKRKIAWRAAPGRIDFSGYDLVVCNFQSMRRLWEEQGARTAHFFPAHDPELDAVAANRNRDIDVLFFGGYSRHHQRRRQILEAVASLSSRRRVVFHLDLSRYTPLAETPLGWFGPLRAVRRPRTIRSVSAPPVFGRAMYAELGRAKVVVNASIDMAGPDRGNMRCFETMGAGALLISDSGNYPAPMRDGETMVVYEQPQDALDRIEQQLDGGTWDEIGRAGNRAIREEYSKRRQFERFLELV</sequence>
<keyword evidence="3" id="KW-1185">Reference proteome</keyword>
<evidence type="ECO:0000259" key="1">
    <source>
        <dbReference type="Pfam" id="PF13524"/>
    </source>
</evidence>
<organism evidence="2 3">
    <name type="scientific">Mesorhizobium wenxiniae</name>
    <dbReference type="NCBI Taxonomy" id="2014805"/>
    <lineage>
        <taxon>Bacteria</taxon>
        <taxon>Pseudomonadati</taxon>
        <taxon>Pseudomonadota</taxon>
        <taxon>Alphaproteobacteria</taxon>
        <taxon>Hyphomicrobiales</taxon>
        <taxon>Phyllobacteriaceae</taxon>
        <taxon>Mesorhizobium</taxon>
    </lineage>
</organism>
<dbReference type="InterPro" id="IPR055259">
    <property type="entry name" value="YkvP/CgeB_Glyco_trans-like"/>
</dbReference>
<evidence type="ECO:0000313" key="2">
    <source>
        <dbReference type="EMBL" id="PAP95969.1"/>
    </source>
</evidence>